<dbReference type="AlphaFoldDB" id="A0A089QL92"/>
<geneLocation type="plasmid" evidence="1 2">
    <name>pMP1046B</name>
</geneLocation>
<reference evidence="1 2" key="1">
    <citation type="journal article" date="2014" name="BMC Genomics">
        <title>Unusual genome complexity in Lactobacillus salivarius JCM1046.</title>
        <authorList>
            <person name="Raftis E.J."/>
            <person name="Forde B.M."/>
            <person name="Claesson M.J."/>
            <person name="O'Toole P.W."/>
        </authorList>
    </citation>
    <scope>NUCLEOTIDE SEQUENCE [LARGE SCALE GENOMIC DNA]</scope>
    <source>
        <strain evidence="1 2">JCM1046</strain>
        <plasmid evidence="1 2">pMP1046B</plasmid>
    </source>
</reference>
<dbReference type="KEGG" id="lsj:LSJ_3095c"/>
<keyword evidence="1" id="KW-0614">Plasmid</keyword>
<dbReference type="EMBL" id="CP007648">
    <property type="protein sequence ID" value="AIR11711.1"/>
    <property type="molecule type" value="Genomic_DNA"/>
</dbReference>
<gene>
    <name evidence="1" type="ORF">LSJ_3095c</name>
</gene>
<evidence type="ECO:0000313" key="2">
    <source>
        <dbReference type="Proteomes" id="UP000029488"/>
    </source>
</evidence>
<protein>
    <submittedName>
        <fullName evidence="1">Uncharacterized protein</fullName>
    </submittedName>
</protein>
<organism evidence="1 2">
    <name type="scientific">Ligilactobacillus salivarius</name>
    <dbReference type="NCBI Taxonomy" id="1624"/>
    <lineage>
        <taxon>Bacteria</taxon>
        <taxon>Bacillati</taxon>
        <taxon>Bacillota</taxon>
        <taxon>Bacilli</taxon>
        <taxon>Lactobacillales</taxon>
        <taxon>Lactobacillaceae</taxon>
        <taxon>Ligilactobacillus</taxon>
    </lineage>
</organism>
<sequence length="124" mass="14463">MSFGVKIRKVEINEKKNITYQDDRWLYVGTIHKLESKTDIYVSPKPRVNIDYGYAYDILEVRKDRLLLRLLFENAGIGYASHLHCILTQEKVSEIDILFAATNWLRNIRTTGKVSGYGIERLIK</sequence>
<accession>A0A089QL92</accession>
<dbReference type="RefSeq" id="WP_044005847.1">
    <property type="nucleotide sequence ID" value="NZ_CP007648.1"/>
</dbReference>
<evidence type="ECO:0000313" key="1">
    <source>
        <dbReference type="EMBL" id="AIR11711.1"/>
    </source>
</evidence>
<dbReference type="Proteomes" id="UP000029488">
    <property type="component" value="Plasmid pMP1046B"/>
</dbReference>
<name>A0A089QL92_9LACO</name>
<proteinExistence type="predicted"/>